<dbReference type="Pfam" id="PF07727">
    <property type="entry name" value="RVT_2"/>
    <property type="match status" value="1"/>
</dbReference>
<protein>
    <recommendedName>
        <fullName evidence="2">Reverse transcriptase Ty1/copia-type domain-containing protein</fullName>
    </recommendedName>
</protein>
<dbReference type="InterPro" id="IPR013103">
    <property type="entry name" value="RVT_2"/>
</dbReference>
<sequence>MATESTPGGYPDIPDLPHLPSMATTPFTDGRNQAIKLKNGTFNLSPIMVLENNSKFEIWALFAQTELRLHKMDELLESNIPRPQLDDPKYELWELLSQTAASWMLRSISEKLVEELLIDAAPHIFADDFIRKLRRIVVGGGQRYAYRTWREAVEIKRENYATIDEFVSDFIRKTNASNRLKMVIIPYQAVAVMLRELERDNMSFVDLTLNNLGDNPIETTTWKHFYAICNAVKDKVRENLLSNIMSNAAMPATNTPNSQLTMNNRRRQQQQRKHAPPQNVTVTGHIDYWLKRSRKPGMLCPFCEEEKHDTKDCPYLVIDKRKEGWRPTSTLWCFKPHKLKNRNNSTQNQAITPAVQANAIPDANNFMLSGVNIPIASTLTTFRNRWLCDSGAGYAVCNNCDLFDNLIKDPNSFKNYGFITSDALPEPSLSNPEAGADLIYLRPPTSGAVAKTTLPDPEAGIELIIPERPPASGPASGAVSETIAKRNNRAISKDVEEIVRPSVEEQSRQGGYEGIIDRFTVDNPYAGQPIFERMPVLRPMQRLPESFTRYREVSPVLEPSEDDYAPTTPDAPKRKRLKTRKQVKFNIGKAETVDQVKAWNPASRDTSSSITAPRRSSRSTKGQYQSIRFEDEQAKQLQEEETYEFVPLPKDAKVLPGKWVYDLKSDVDNNVLQFRARWVVCGNFQKPGIDFDQVYSPVVVDALVKLFLSMVARFNLKWAQFDMVTAYLNAMIKDRKIYMRQPTGFNEQDGVSVFLWHEEFHDILVKIGMKAINEDPCFYHDPDQQLMLIIYVDDAIVAGPDEANIQ</sequence>
<feature type="compositionally biased region" description="Basic residues" evidence="1">
    <location>
        <begin position="264"/>
        <end position="275"/>
    </location>
</feature>
<dbReference type="VEuPathDB" id="FungiDB:P175DRAFT_0520886"/>
<accession>A0A0F8UNQ3</accession>
<comment type="caution">
    <text evidence="3">The sequence shown here is derived from an EMBL/GenBank/DDBJ whole genome shotgun (WGS) entry which is preliminary data.</text>
</comment>
<name>A0A0F8UNQ3_9EURO</name>
<dbReference type="AlphaFoldDB" id="A0A0F8UNQ3"/>
<evidence type="ECO:0000256" key="1">
    <source>
        <dbReference type="SAM" id="MobiDB-lite"/>
    </source>
</evidence>
<dbReference type="OrthoDB" id="4368839at2759"/>
<gene>
    <name evidence="3" type="ORF">AOCH_006934</name>
</gene>
<proteinExistence type="predicted"/>
<evidence type="ECO:0000313" key="3">
    <source>
        <dbReference type="EMBL" id="KKK21224.1"/>
    </source>
</evidence>
<feature type="compositionally biased region" description="Polar residues" evidence="1">
    <location>
        <begin position="249"/>
        <end position="263"/>
    </location>
</feature>
<feature type="region of interest" description="Disordered" evidence="1">
    <location>
        <begin position="596"/>
        <end position="625"/>
    </location>
</feature>
<keyword evidence="4" id="KW-1185">Reference proteome</keyword>
<feature type="domain" description="Reverse transcriptase Ty1/copia-type" evidence="2">
    <location>
        <begin position="641"/>
        <end position="805"/>
    </location>
</feature>
<feature type="region of interest" description="Disordered" evidence="1">
    <location>
        <begin position="1"/>
        <end position="25"/>
    </location>
</feature>
<organism evidence="3 4">
    <name type="scientific">Aspergillus ochraceoroseus</name>
    <dbReference type="NCBI Taxonomy" id="138278"/>
    <lineage>
        <taxon>Eukaryota</taxon>
        <taxon>Fungi</taxon>
        <taxon>Dikarya</taxon>
        <taxon>Ascomycota</taxon>
        <taxon>Pezizomycotina</taxon>
        <taxon>Eurotiomycetes</taxon>
        <taxon>Eurotiomycetidae</taxon>
        <taxon>Eurotiales</taxon>
        <taxon>Aspergillaceae</taxon>
        <taxon>Aspergillus</taxon>
        <taxon>Aspergillus subgen. Nidulantes</taxon>
    </lineage>
</organism>
<reference evidence="3 4" key="1">
    <citation type="submission" date="2015-02" db="EMBL/GenBank/DDBJ databases">
        <title>Draft Genome Sequences of Two Closely-Related Aflatoxigenic Aspergillus Species Obtained from the Cote d'Ivoire.</title>
        <authorList>
            <person name="Moore G.G."/>
            <person name="Beltz S.B."/>
            <person name="Mack B.M."/>
        </authorList>
    </citation>
    <scope>NUCLEOTIDE SEQUENCE [LARGE SCALE GENOMIC DNA]</scope>
    <source>
        <strain evidence="3 4">SRRC1432</strain>
    </source>
</reference>
<feature type="region of interest" description="Disordered" evidence="1">
    <location>
        <begin position="558"/>
        <end position="580"/>
    </location>
</feature>
<dbReference type="EMBL" id="JYKN01001246">
    <property type="protein sequence ID" value="KKK21224.1"/>
    <property type="molecule type" value="Genomic_DNA"/>
</dbReference>
<feature type="region of interest" description="Disordered" evidence="1">
    <location>
        <begin position="249"/>
        <end position="278"/>
    </location>
</feature>
<dbReference type="Proteomes" id="UP000034947">
    <property type="component" value="Unassembled WGS sequence"/>
</dbReference>
<evidence type="ECO:0000313" key="4">
    <source>
        <dbReference type="Proteomes" id="UP000034947"/>
    </source>
</evidence>
<evidence type="ECO:0000259" key="2">
    <source>
        <dbReference type="Pfam" id="PF07727"/>
    </source>
</evidence>